<feature type="transmembrane region" description="Helical" evidence="1">
    <location>
        <begin position="95"/>
        <end position="114"/>
    </location>
</feature>
<feature type="transmembrane region" description="Helical" evidence="1">
    <location>
        <begin position="66"/>
        <end position="83"/>
    </location>
</feature>
<keyword evidence="1" id="KW-0472">Membrane</keyword>
<comment type="caution">
    <text evidence="2">The sequence shown here is derived from an EMBL/GenBank/DDBJ whole genome shotgun (WGS) entry which is preliminary data.</text>
</comment>
<dbReference type="RefSeq" id="WP_367854665.1">
    <property type="nucleotide sequence ID" value="NZ_JBFOHK010000003.1"/>
</dbReference>
<proteinExistence type="predicted"/>
<protein>
    <submittedName>
        <fullName evidence="2">DUF6632 domain-containing protein</fullName>
    </submittedName>
</protein>
<evidence type="ECO:0000313" key="2">
    <source>
        <dbReference type="EMBL" id="MEW9572598.1"/>
    </source>
</evidence>
<reference evidence="2 3" key="1">
    <citation type="submission" date="2024-06" db="EMBL/GenBank/DDBJ databases">
        <authorList>
            <person name="Woo H."/>
        </authorList>
    </citation>
    <scope>NUCLEOTIDE SEQUENCE [LARGE SCALE GENOMIC DNA]</scope>
    <source>
        <strain evidence="2 3">Si-c</strain>
    </source>
</reference>
<sequence>MSRKWALKFVMVVSGLFFLAGTYPLVMSLWVWQHADDLVPMFLSLYVTLGVFLLAAARNPAEHRSLIWFTAWSSFAHAGVMLVQAGHDVSGRPELFGMSAILVAIGVPLVALMPRAAAGHPESRLTP</sequence>
<feature type="transmembrane region" description="Helical" evidence="1">
    <location>
        <begin position="9"/>
        <end position="32"/>
    </location>
</feature>
<keyword evidence="1" id="KW-1133">Transmembrane helix</keyword>
<evidence type="ECO:0000256" key="1">
    <source>
        <dbReference type="SAM" id="Phobius"/>
    </source>
</evidence>
<feature type="transmembrane region" description="Helical" evidence="1">
    <location>
        <begin position="38"/>
        <end position="57"/>
    </location>
</feature>
<dbReference type="EMBL" id="JBFOHK010000003">
    <property type="protein sequence ID" value="MEW9572598.1"/>
    <property type="molecule type" value="Genomic_DNA"/>
</dbReference>
<accession>A0ABV3QFI9</accession>
<dbReference type="Proteomes" id="UP001556220">
    <property type="component" value="Unassembled WGS sequence"/>
</dbReference>
<organism evidence="2 3">
    <name type="scientific">Rhodanobacter lycopersici</name>
    <dbReference type="NCBI Taxonomy" id="3162487"/>
    <lineage>
        <taxon>Bacteria</taxon>
        <taxon>Pseudomonadati</taxon>
        <taxon>Pseudomonadota</taxon>
        <taxon>Gammaproteobacteria</taxon>
        <taxon>Lysobacterales</taxon>
        <taxon>Rhodanobacteraceae</taxon>
        <taxon>Rhodanobacter</taxon>
    </lineage>
</organism>
<evidence type="ECO:0000313" key="3">
    <source>
        <dbReference type="Proteomes" id="UP001556220"/>
    </source>
</evidence>
<keyword evidence="3" id="KW-1185">Reference proteome</keyword>
<dbReference type="InterPro" id="IPR046572">
    <property type="entry name" value="DUF6632"/>
</dbReference>
<keyword evidence="1" id="KW-0812">Transmembrane</keyword>
<dbReference type="Pfam" id="PF20337">
    <property type="entry name" value="DUF6632"/>
    <property type="match status" value="1"/>
</dbReference>
<gene>
    <name evidence="2" type="ORF">ABQJ54_12635</name>
</gene>
<name>A0ABV3QFI9_9GAMM</name>